<evidence type="ECO:0000313" key="2">
    <source>
        <dbReference type="Proteomes" id="UP000427906"/>
    </source>
</evidence>
<protein>
    <submittedName>
        <fullName evidence="1">Uncharacterized protein</fullName>
    </submittedName>
</protein>
<accession>A0A5K7YH16</accession>
<dbReference type="EMBL" id="AP021874">
    <property type="protein sequence ID" value="BBO67705.1"/>
    <property type="molecule type" value="Genomic_DNA"/>
</dbReference>
<dbReference type="Proteomes" id="UP000427906">
    <property type="component" value="Chromosome"/>
</dbReference>
<keyword evidence="2" id="KW-1185">Reference proteome</keyword>
<evidence type="ECO:0000313" key="1">
    <source>
        <dbReference type="EMBL" id="BBO67705.1"/>
    </source>
</evidence>
<dbReference type="AlphaFoldDB" id="A0A5K7YH16"/>
<dbReference type="KEGG" id="dalk:DSCA_16350"/>
<reference evidence="1 2" key="1">
    <citation type="submission" date="2019-11" db="EMBL/GenBank/DDBJ databases">
        <title>Comparative genomics of hydrocarbon-degrading Desulfosarcina strains.</title>
        <authorList>
            <person name="Watanabe M."/>
            <person name="Kojima H."/>
            <person name="Fukui M."/>
        </authorList>
    </citation>
    <scope>NUCLEOTIDE SEQUENCE [LARGE SCALE GENOMIC DNA]</scope>
    <source>
        <strain evidence="1 2">PL12</strain>
    </source>
</reference>
<proteinExistence type="predicted"/>
<organism evidence="1 2">
    <name type="scientific">Desulfosarcina alkanivorans</name>
    <dbReference type="NCBI Taxonomy" id="571177"/>
    <lineage>
        <taxon>Bacteria</taxon>
        <taxon>Pseudomonadati</taxon>
        <taxon>Thermodesulfobacteriota</taxon>
        <taxon>Desulfobacteria</taxon>
        <taxon>Desulfobacterales</taxon>
        <taxon>Desulfosarcinaceae</taxon>
        <taxon>Desulfosarcina</taxon>
    </lineage>
</organism>
<name>A0A5K7YH16_9BACT</name>
<gene>
    <name evidence="1" type="ORF">DSCA_16350</name>
</gene>
<dbReference type="RefSeq" id="WP_155315936.1">
    <property type="nucleotide sequence ID" value="NZ_AP021874.1"/>
</dbReference>
<sequence length="53" mass="5671">MNAPLAVCSGISATQTATHAAAIPLFRVMADMDEWERQANGGVIVPQISYPNR</sequence>